<evidence type="ECO:0000256" key="5">
    <source>
        <dbReference type="SAM" id="Phobius"/>
    </source>
</evidence>
<keyword evidence="5" id="KW-0812">Transmembrane</keyword>
<comment type="caution">
    <text evidence="7">The sequence shown here is derived from an EMBL/GenBank/DDBJ whole genome shotgun (WGS) entry which is preliminary data.</text>
</comment>
<dbReference type="InterPro" id="IPR013783">
    <property type="entry name" value="Ig-like_fold"/>
</dbReference>
<dbReference type="PRINTS" id="PR00133">
    <property type="entry name" value="GLHYDRLASE3"/>
</dbReference>
<dbReference type="PANTHER" id="PTHR42715:SF10">
    <property type="entry name" value="BETA-GLUCOSIDASE"/>
    <property type="match status" value="1"/>
</dbReference>
<sequence>MLGINWSDVVNILGTLTPYLVAIGVALAVAIVVAFAVNRRTVADTAVRKFTHAQTWIVAFVAIVVSVMMMAYGPLATILTNATAERRMLTDETVATANELGTEIEREAVTLLKNDDGSLPYAEGDRNVNVFGWASVNPVYGGTGSGSLSDTYPTVSLLDGLHNAGLATNDELSDLYTSYRADRPVVGMREQDWTLPEVPAADYPSDLIADAKNFSDNAVVVVSRTGGEHIDLPTDMTADGVAYTDNSDDYADYEQGQSILELSRSERDLLDLVTANFDNVTFIYNGANALQFDFLADYPGIDSVLWVPPAGQNGFTALGEVLTGETNPSGRTADTFVTDLKASPWWNNIGSFTYDNMDEYAVPDDDPYMPGQTPTFVHYVEGIYVGYRFYETAAEEGLIDYDEAVAYPFGHGLSYTTFSQTMGDVTYADGKITFDVTVTNTGDRAGKEVVEVYYNPPYTDGGIEKASVNLVAFDKTDLLEPGTSQTLTVTFDDDDMASYDDTDAKAYVLEAGDYGISIRSDAHTVIDEKTVTVADDIVWNTADDTHDGDLTVATNQFDQARGDVTYLSRAGHFANYDKATAAPADYAMGDASKALFVNNGNYDPTVYDDASDEMPATGAKNDVRLADLYGADWDDPRWDDLLDELTVDEMDNLIAMGGYGTQAVRSIGKIAMSDLDGPASLNNNFTVVGSIGFPSSSAFAATWNTDLAEEFGSVIADMAHDMDASGWYAPSMNIHRSPFAGRNFEYFSEDGLLSGAMASREIAGAKAKGVYAFMKHFALNDQETNRWAMLTTWATEQSIREIYLKPFEMSVKDGGAQAVMSSYNYIGPTYAAAYSPLQNTVLRDEWGFRGMVLSDYFAGFGYQNGDQMIRNGNDVMLSTIDGTNHIADRSATSVKAMREAVHNILYTTVNSYHYADGEPRIATPLWQTITWIVAGVAAALAIGLEILTIRRFAARRKASAAALD</sequence>
<dbReference type="PANTHER" id="PTHR42715">
    <property type="entry name" value="BETA-GLUCOSIDASE"/>
    <property type="match status" value="1"/>
</dbReference>
<evidence type="ECO:0000256" key="4">
    <source>
        <dbReference type="RuleBase" id="RU361161"/>
    </source>
</evidence>
<feature type="domain" description="Fibronectin type III-like" evidence="6">
    <location>
        <begin position="448"/>
        <end position="522"/>
    </location>
</feature>
<protein>
    <submittedName>
        <fullName evidence="7">Glycosyl hydrolase</fullName>
    </submittedName>
</protein>
<dbReference type="InterPro" id="IPR050288">
    <property type="entry name" value="Cellulose_deg_GH3"/>
</dbReference>
<gene>
    <name evidence="7" type="ORF">D2E24_0623</name>
</gene>
<evidence type="ECO:0000313" key="8">
    <source>
        <dbReference type="Proteomes" id="UP000287470"/>
    </source>
</evidence>
<dbReference type="SUPFAM" id="SSF52279">
    <property type="entry name" value="Beta-D-glucan exohydrolase, C-terminal domain"/>
    <property type="match status" value="1"/>
</dbReference>
<keyword evidence="5" id="KW-0472">Membrane</keyword>
<accession>A0A430FVG7</accession>
<dbReference type="Pfam" id="PF14310">
    <property type="entry name" value="Fn3-like"/>
    <property type="match status" value="1"/>
</dbReference>
<dbReference type="InterPro" id="IPR002772">
    <property type="entry name" value="Glyco_hydro_3_C"/>
</dbReference>
<dbReference type="AlphaFoldDB" id="A0A430FVG7"/>
<dbReference type="InterPro" id="IPR017853">
    <property type="entry name" value="GH"/>
</dbReference>
<proteinExistence type="inferred from homology"/>
<dbReference type="Gene3D" id="3.20.20.300">
    <property type="entry name" value="Glycoside hydrolase, family 3, N-terminal domain"/>
    <property type="match status" value="1"/>
</dbReference>
<keyword evidence="4" id="KW-0326">Glycosidase</keyword>
<dbReference type="OrthoDB" id="3187562at2"/>
<evidence type="ECO:0000256" key="2">
    <source>
        <dbReference type="ARBA" id="ARBA00022801"/>
    </source>
</evidence>
<dbReference type="Proteomes" id="UP000287470">
    <property type="component" value="Unassembled WGS sequence"/>
</dbReference>
<evidence type="ECO:0000256" key="3">
    <source>
        <dbReference type="ARBA" id="ARBA00023277"/>
    </source>
</evidence>
<dbReference type="EMBL" id="QXGK01000004">
    <property type="protein sequence ID" value="RSX57775.1"/>
    <property type="molecule type" value="Genomic_DNA"/>
</dbReference>
<dbReference type="PROSITE" id="PS00775">
    <property type="entry name" value="GLYCOSYL_HYDROL_F3"/>
    <property type="match status" value="1"/>
</dbReference>
<dbReference type="Gene3D" id="3.40.50.1700">
    <property type="entry name" value="Glycoside hydrolase family 3 C-terminal domain"/>
    <property type="match status" value="1"/>
</dbReference>
<dbReference type="SMART" id="SM01217">
    <property type="entry name" value="Fn3_like"/>
    <property type="match status" value="1"/>
</dbReference>
<name>A0A430FVG7_9BIFI</name>
<keyword evidence="3" id="KW-0119">Carbohydrate metabolism</keyword>
<keyword evidence="5" id="KW-1133">Transmembrane helix</keyword>
<dbReference type="Pfam" id="PF01915">
    <property type="entry name" value="Glyco_hydro_3_C"/>
    <property type="match status" value="1"/>
</dbReference>
<feature type="transmembrane region" description="Helical" evidence="5">
    <location>
        <begin position="57"/>
        <end position="79"/>
    </location>
</feature>
<dbReference type="InterPro" id="IPR001764">
    <property type="entry name" value="Glyco_hydro_3_N"/>
</dbReference>
<feature type="transmembrane region" description="Helical" evidence="5">
    <location>
        <begin position="929"/>
        <end position="949"/>
    </location>
</feature>
<dbReference type="InterPro" id="IPR026891">
    <property type="entry name" value="Fn3-like"/>
</dbReference>
<evidence type="ECO:0000256" key="1">
    <source>
        <dbReference type="ARBA" id="ARBA00005336"/>
    </source>
</evidence>
<dbReference type="InterPro" id="IPR019800">
    <property type="entry name" value="Glyco_hydro_3_AS"/>
</dbReference>
<dbReference type="InterPro" id="IPR036962">
    <property type="entry name" value="Glyco_hydro_3_N_sf"/>
</dbReference>
<reference evidence="7 8" key="1">
    <citation type="submission" date="2018-09" db="EMBL/GenBank/DDBJ databases">
        <title>Characterization of the phylogenetic diversity of five novel species belonging to the genus Bifidobacterium.</title>
        <authorList>
            <person name="Lugli G.A."/>
            <person name="Duranti S."/>
            <person name="Milani C."/>
        </authorList>
    </citation>
    <scope>NUCLEOTIDE SEQUENCE [LARGE SCALE GENOMIC DNA]</scope>
    <source>
        <strain evidence="7 8">2033B</strain>
    </source>
</reference>
<organism evidence="7 8">
    <name type="scientific">Bifidobacterium samirii</name>
    <dbReference type="NCBI Taxonomy" id="2306974"/>
    <lineage>
        <taxon>Bacteria</taxon>
        <taxon>Bacillati</taxon>
        <taxon>Actinomycetota</taxon>
        <taxon>Actinomycetes</taxon>
        <taxon>Bifidobacteriales</taxon>
        <taxon>Bifidobacteriaceae</taxon>
        <taxon>Bifidobacterium</taxon>
    </lineage>
</organism>
<feature type="transmembrane region" description="Helical" evidence="5">
    <location>
        <begin position="16"/>
        <end position="37"/>
    </location>
</feature>
<evidence type="ECO:0000313" key="7">
    <source>
        <dbReference type="EMBL" id="RSX57775.1"/>
    </source>
</evidence>
<keyword evidence="2 4" id="KW-0378">Hydrolase</keyword>
<dbReference type="InterPro" id="IPR036881">
    <property type="entry name" value="Glyco_hydro_3_C_sf"/>
</dbReference>
<dbReference type="SUPFAM" id="SSF51445">
    <property type="entry name" value="(Trans)glycosidases"/>
    <property type="match status" value="1"/>
</dbReference>
<evidence type="ECO:0000259" key="6">
    <source>
        <dbReference type="SMART" id="SM01217"/>
    </source>
</evidence>
<dbReference type="GO" id="GO:0004553">
    <property type="term" value="F:hydrolase activity, hydrolyzing O-glycosyl compounds"/>
    <property type="evidence" value="ECO:0007669"/>
    <property type="project" value="InterPro"/>
</dbReference>
<keyword evidence="8" id="KW-1185">Reference proteome</keyword>
<dbReference type="GO" id="GO:0005975">
    <property type="term" value="P:carbohydrate metabolic process"/>
    <property type="evidence" value="ECO:0007669"/>
    <property type="project" value="InterPro"/>
</dbReference>
<dbReference type="RefSeq" id="WP_125967896.1">
    <property type="nucleotide sequence ID" value="NZ_QXGK01000004.1"/>
</dbReference>
<dbReference type="Gene3D" id="2.60.40.10">
    <property type="entry name" value="Immunoglobulins"/>
    <property type="match status" value="1"/>
</dbReference>
<comment type="similarity">
    <text evidence="1 4">Belongs to the glycosyl hydrolase 3 family.</text>
</comment>
<dbReference type="Pfam" id="PF00933">
    <property type="entry name" value="Glyco_hydro_3"/>
    <property type="match status" value="1"/>
</dbReference>